<dbReference type="GO" id="GO:0008168">
    <property type="term" value="F:methyltransferase activity"/>
    <property type="evidence" value="ECO:0007669"/>
    <property type="project" value="UniProtKB-KW"/>
</dbReference>
<sequence>MPSKINNVFAEEVKAGLSASPRHLSSKWFYDATGDELFQAIMAMPEYYLTDAEREVYQYCGPELLENIGDRPFDLIELGAGDGSKTRYLINDFIAAGANFTYRPIDISAHAVEELSRRVAAEWPQLDYSPLIGDYFAALNNLGEPDDDAVRLVLFPGANIGNFNQAEASGFLRHLHQFLRPGDLLLTGFDLRKDPAVILAAYNDPAGHTADFNLNLLRRINNELKADFDLQQWMHWETYDPLSGAARSYLVARADQTVAIGTLGKTFHFDAWEAISVEVSQKYSRREIEALAEKSGYTHVQHFTDDRVLFSDSLWKV</sequence>
<dbReference type="InterPro" id="IPR051128">
    <property type="entry name" value="EgtD_Methyltrsf_superfamily"/>
</dbReference>
<dbReference type="PANTHER" id="PTHR43397">
    <property type="entry name" value="ERGOTHIONEINE BIOSYNTHESIS PROTEIN 1"/>
    <property type="match status" value="1"/>
</dbReference>
<dbReference type="PANTHER" id="PTHR43397:SF1">
    <property type="entry name" value="ERGOTHIONEINE BIOSYNTHESIS PROTEIN 1"/>
    <property type="match status" value="1"/>
</dbReference>
<dbReference type="Proteomes" id="UP000321907">
    <property type="component" value="Unassembled WGS sequence"/>
</dbReference>
<comment type="caution">
    <text evidence="4">The sequence shown here is derived from an EMBL/GenBank/DDBJ whole genome shotgun (WGS) entry which is preliminary data.</text>
</comment>
<keyword evidence="2 4" id="KW-0808">Transferase</keyword>
<dbReference type="InterPro" id="IPR019257">
    <property type="entry name" value="MeTrfase_dom"/>
</dbReference>
<dbReference type="GO" id="GO:0032259">
    <property type="term" value="P:methylation"/>
    <property type="evidence" value="ECO:0007669"/>
    <property type="project" value="UniProtKB-KW"/>
</dbReference>
<name>A0A5C7FJP7_9BACT</name>
<evidence type="ECO:0000259" key="3">
    <source>
        <dbReference type="Pfam" id="PF10017"/>
    </source>
</evidence>
<evidence type="ECO:0000313" key="4">
    <source>
        <dbReference type="EMBL" id="TXF90874.1"/>
    </source>
</evidence>
<dbReference type="PIRSF" id="PIRSF018005">
    <property type="entry name" value="UCP018005"/>
    <property type="match status" value="1"/>
</dbReference>
<dbReference type="OrthoDB" id="5289726at2"/>
<feature type="domain" description="Histidine-specific methyltransferase SAM-dependent" evidence="3">
    <location>
        <begin position="9"/>
        <end position="316"/>
    </location>
</feature>
<dbReference type="RefSeq" id="WP_147929332.1">
    <property type="nucleotide sequence ID" value="NZ_VOXD01000004.1"/>
</dbReference>
<dbReference type="EMBL" id="VOXD01000004">
    <property type="protein sequence ID" value="TXF90874.1"/>
    <property type="molecule type" value="Genomic_DNA"/>
</dbReference>
<gene>
    <name evidence="4" type="ORF">FUA23_03495</name>
</gene>
<dbReference type="SUPFAM" id="SSF53335">
    <property type="entry name" value="S-adenosyl-L-methionine-dependent methyltransferases"/>
    <property type="match status" value="1"/>
</dbReference>
<dbReference type="AlphaFoldDB" id="A0A5C7FJP7"/>
<keyword evidence="5" id="KW-1185">Reference proteome</keyword>
<evidence type="ECO:0000256" key="2">
    <source>
        <dbReference type="ARBA" id="ARBA00022679"/>
    </source>
</evidence>
<proteinExistence type="predicted"/>
<reference evidence="4 5" key="1">
    <citation type="submission" date="2019-08" db="EMBL/GenBank/DDBJ databases">
        <title>Lewinella sp. strain SSH13 Genome sequencing and assembly.</title>
        <authorList>
            <person name="Kim I."/>
        </authorList>
    </citation>
    <scope>NUCLEOTIDE SEQUENCE [LARGE SCALE GENOMIC DNA]</scope>
    <source>
        <strain evidence="4 5">SSH13</strain>
    </source>
</reference>
<dbReference type="InterPro" id="IPR029063">
    <property type="entry name" value="SAM-dependent_MTases_sf"/>
</dbReference>
<protein>
    <submittedName>
        <fullName evidence="4">L-histidine N(Alpha)-methyltransferase</fullName>
    </submittedName>
</protein>
<dbReference type="Pfam" id="PF10017">
    <property type="entry name" value="Methyltransf_33"/>
    <property type="match status" value="1"/>
</dbReference>
<evidence type="ECO:0000313" key="5">
    <source>
        <dbReference type="Proteomes" id="UP000321907"/>
    </source>
</evidence>
<dbReference type="Gene3D" id="3.40.50.150">
    <property type="entry name" value="Vaccinia Virus protein VP39"/>
    <property type="match status" value="1"/>
</dbReference>
<evidence type="ECO:0000256" key="1">
    <source>
        <dbReference type="ARBA" id="ARBA00022603"/>
    </source>
</evidence>
<dbReference type="InterPro" id="IPR017804">
    <property type="entry name" value="MeTrfase_EgtD-like"/>
</dbReference>
<accession>A0A5C7FJP7</accession>
<keyword evidence="1 4" id="KW-0489">Methyltransferase</keyword>
<organism evidence="4 5">
    <name type="scientific">Neolewinella aurantiaca</name>
    <dbReference type="NCBI Taxonomy" id="2602767"/>
    <lineage>
        <taxon>Bacteria</taxon>
        <taxon>Pseudomonadati</taxon>
        <taxon>Bacteroidota</taxon>
        <taxon>Saprospiria</taxon>
        <taxon>Saprospirales</taxon>
        <taxon>Lewinellaceae</taxon>
        <taxon>Neolewinella</taxon>
    </lineage>
</organism>